<evidence type="ECO:0000256" key="1">
    <source>
        <dbReference type="SAM" id="Coils"/>
    </source>
</evidence>
<dbReference type="PANTHER" id="PTHR47340">
    <property type="entry name" value="DUPLICATED HOMEODOMAIN-LIKE SUPERFAMILY PROTEIN"/>
    <property type="match status" value="1"/>
</dbReference>
<evidence type="ECO:0000313" key="6">
    <source>
        <dbReference type="Proteomes" id="UP000077202"/>
    </source>
</evidence>
<comment type="caution">
    <text evidence="5">The sequence shown here is derived from an EMBL/GenBank/DDBJ whole genome shotgun (WGS) entry which is preliminary data.</text>
</comment>
<keyword evidence="6" id="KW-1185">Reference proteome</keyword>
<evidence type="ECO:0000313" key="5">
    <source>
        <dbReference type="EMBL" id="OAE26301.1"/>
    </source>
</evidence>
<feature type="compositionally biased region" description="Basic and acidic residues" evidence="2">
    <location>
        <begin position="35"/>
        <end position="64"/>
    </location>
</feature>
<dbReference type="PROSITE" id="PS51293">
    <property type="entry name" value="SANT"/>
    <property type="match status" value="3"/>
</dbReference>
<feature type="compositionally biased region" description="Polar residues" evidence="2">
    <location>
        <begin position="79"/>
        <end position="88"/>
    </location>
</feature>
<dbReference type="SUPFAM" id="SSF46689">
    <property type="entry name" value="Homeodomain-like"/>
    <property type="match status" value="3"/>
</dbReference>
<feature type="compositionally biased region" description="Low complexity" evidence="2">
    <location>
        <begin position="1769"/>
        <end position="1791"/>
    </location>
</feature>
<feature type="region of interest" description="Disordered" evidence="2">
    <location>
        <begin position="484"/>
        <end position="511"/>
    </location>
</feature>
<sequence length="2120" mass="231912">MEQRVDRYASGRGEEAHRRGVTGSQQLDTGQRDSSSLDKEMEARMDRYASGRDTYARDAAHSGKETSSTYDWKRRDRSSATQWSPPFTSSSSSVQEGSGRFHGGFDLPTSTSSPQPSPFSGASSLLGTDIAHDETSHMSPPKRPRPSRGEGTDSGHDEASHPSVPTTKRPRLGWGQGLAKYEKKKGTDGEDCSKGAHAATKDENVKKTNALSEEETSAERASKPGNCPVSSSSTARTLLPEIGSDKFVSPVEGEVHRPDGSSINLELSNDARHGNAVHGFHTSTSEVFCVSSDTIGPSGDPLTSQAPGHDFLLSKDPINTICAQKKDSSEDKSLQEGSPQTLQSKLVSGLPSDMSGWSKEAIAQQLLILEAEVEVVEKELAKLAREDDGDTVDEATLDSSVFAACELVDMDEHNKANQSESPQESGAPDTKASDLEVEVTTVVTSVEVAPAALVADKANSQVIEVQVLPSVEELSISTVVEDAHTEANDPSKSDSECQTLQDSDEQMPLTGNSEQCESLSCACHGPDCGLCDVSDDDDEELPATNLGIGGLSDLMFYRYVFSIWNLILENRRLARKALEPFQHLLLKDENSLDFKVNGSLENTTVWIQNEERHIKNQEQMMVKLSERKKMLTFKERVLAVKYRALKDECYQGQLGLCHRRDRVKPVRRWEVERRTAANFAVASQRSTLRLRPIIAGPTRLYTGQEDAHTRRRFLAMNPANRLRQDLKMPEMILDEKERCSRRFLSRNGLVEDPVSFEQERKSVNPWTDEEKTLFLEKFPLFNKNFSKIASYFQHKTTADCIEFYYRNQKSEDFEKIKRRRQQLKKRRDYSLSGSFLATLSPISSFDRFKDVNSSRVEALTLAAYAASQGVKSSRGSSHKVVEKARPVSTYDSGNLDQLVVKSGFVKENKSVSSEVKEMKAVSASDAATSGISPCSHCIGTPSTSKNYHDKLSVKGGSAFVTPFGKVSSVEEHGDRKGNRTSPVLRDVVVENEDNESQWTDFERDLFLDAIANHGKDFKSISEQVVSKTPSQCRTFYSKIRKRYRLDDMAEQAPETSPMDVGGLSSKSPAEIKVKLDVAGESALDNSKSTDLGIVDMQKDSNAAEGMCKVEVVEGNEMADGLSLLGEAVVNNLTNIPSENTGDETKECCDAKEARGEDSASKGEELVEAVTVCPTVDDQKQREQSVKVEPETEVPVVENVIRVQNDASETSTVKDEGGRVESGMVVYGDPNWTSATPTSLVDPCCTLKAHEEDLGPGRVVVKAEPFVSLDTGAPSYTGVPLVTTQQSASVPVTSPLVTQSGPIRERGARLNAAGEFKPRREPTSWTQEEKEKFAEIIRRHGKDWTLLDESLPGKSMTQIKTYFQNSKAKLGFLSTDGLANPGTRGTCNRKRKPEESDTSSNAGSAGQICPPKVTLPGEDVLQKVVSSSMMAISTSVGTAGVGGDGVAYSHFNPGNCQPGEDSAARDLQKMIRRICSASEYGAQSNIVGGILPIFQPGISSAYPGPNSQQSLLLAAQKQQLMVGHPTAQQVLPTQVGLQQQQQPALTNHKQQQLISHVVQQLQQQAVQQLQQQQQQTNQLVVHQPQMVHQLQQLVQMQQQQQQHLAQVAKHIPPQLVHQQSHQHLPLGPNVVHQQQMVSRAKLAAAGVQQQVGHVSRLHPSHTQQQLFQQQQQIIQQQKQQQLILQQIQATQLQHDLQLHQQMQVQKQQQQLPQHHHQQQQLQHGQPLALFRGSYQSSLAEAELLRHSEVVEQRNTPANLGLLPREDLQVQSQRAQQNLAQQQQARAPPSSESQRLRMGDVKLFGQSLLSQPQPNTGTPSISNTHKTGQPASPATTAPSASSASKYFVVTEPTVLAPPAFNRQAGTALVGEGSQSWPLGSVGNLDLWNSMMGGLQGGGSLYKNEDASKLEVCSVHEAITKMTARPNREGHELEGDDLHNAPAGGISNDHQRSTDAACDLVRIGASDASEGPNNDGHIRMENEWRIIPRANPAAVLNAQGGYSHVVLDPHYPYSGERQSITSQGVVNQTWDGVRERDSNRNSVESGIGTLVPPALASEMISQQINSRSEVYAPLSLPLPAAAAVTKISSWPGVILRGLPDVEQPCTMITDSKSKNVDNSGGPG</sequence>
<evidence type="ECO:0000259" key="3">
    <source>
        <dbReference type="PROSITE" id="PS50090"/>
    </source>
</evidence>
<organism evidence="5 6">
    <name type="scientific">Marchantia polymorpha subsp. ruderalis</name>
    <dbReference type="NCBI Taxonomy" id="1480154"/>
    <lineage>
        <taxon>Eukaryota</taxon>
        <taxon>Viridiplantae</taxon>
        <taxon>Streptophyta</taxon>
        <taxon>Embryophyta</taxon>
        <taxon>Marchantiophyta</taxon>
        <taxon>Marchantiopsida</taxon>
        <taxon>Marchantiidae</taxon>
        <taxon>Marchantiales</taxon>
        <taxon>Marchantiaceae</taxon>
        <taxon>Marchantia</taxon>
    </lineage>
</organism>
<feature type="region of interest" description="Disordered" evidence="2">
    <location>
        <begin position="1806"/>
        <end position="1838"/>
    </location>
</feature>
<dbReference type="InterPro" id="IPR009057">
    <property type="entry name" value="Homeodomain-like_sf"/>
</dbReference>
<dbReference type="Proteomes" id="UP000077202">
    <property type="component" value="Unassembled WGS sequence"/>
</dbReference>
<dbReference type="InterPro" id="IPR017884">
    <property type="entry name" value="SANT_dom"/>
</dbReference>
<feature type="compositionally biased region" description="Basic and acidic residues" evidence="2">
    <location>
        <begin position="325"/>
        <end position="334"/>
    </location>
</feature>
<dbReference type="PROSITE" id="PS50090">
    <property type="entry name" value="MYB_LIKE"/>
    <property type="match status" value="2"/>
</dbReference>
<dbReference type="SMART" id="SM00717">
    <property type="entry name" value="SANT"/>
    <property type="match status" value="3"/>
</dbReference>
<dbReference type="Gene3D" id="1.10.10.60">
    <property type="entry name" value="Homeodomain-like"/>
    <property type="match status" value="2"/>
</dbReference>
<feature type="compositionally biased region" description="Polar residues" evidence="2">
    <location>
        <begin position="1806"/>
        <end position="1827"/>
    </location>
</feature>
<gene>
    <name evidence="5" type="ORF">AXG93_3040s1190</name>
</gene>
<reference evidence="5" key="1">
    <citation type="submission" date="2016-03" db="EMBL/GenBank/DDBJ databases">
        <title>Mechanisms controlling the formation of the plant cell surface in tip-growing cells are functionally conserved among land plants.</title>
        <authorList>
            <person name="Honkanen S."/>
            <person name="Jones V.A."/>
            <person name="Morieri G."/>
            <person name="Champion C."/>
            <person name="Hetherington A.J."/>
            <person name="Kelly S."/>
            <person name="Saint-Marcoux D."/>
            <person name="Proust H."/>
            <person name="Prescott H."/>
            <person name="Dolan L."/>
        </authorList>
    </citation>
    <scope>NUCLEOTIDE SEQUENCE [LARGE SCALE GENOMIC DNA]</scope>
    <source>
        <tissue evidence="5">Whole gametophyte</tissue>
    </source>
</reference>
<feature type="domain" description="SANT" evidence="4">
    <location>
        <begin position="761"/>
        <end position="812"/>
    </location>
</feature>
<name>A0A176W169_MARPO</name>
<feature type="domain" description="Myb-like" evidence="3">
    <location>
        <begin position="1316"/>
        <end position="1366"/>
    </location>
</feature>
<feature type="compositionally biased region" description="Basic and acidic residues" evidence="2">
    <location>
        <begin position="484"/>
        <end position="495"/>
    </location>
</feature>
<evidence type="ECO:0000259" key="4">
    <source>
        <dbReference type="PROSITE" id="PS51293"/>
    </source>
</evidence>
<feature type="region of interest" description="Disordered" evidence="2">
    <location>
        <begin position="1373"/>
        <end position="1410"/>
    </location>
</feature>
<feature type="compositionally biased region" description="Polar residues" evidence="2">
    <location>
        <begin position="335"/>
        <end position="346"/>
    </location>
</feature>
<proteinExistence type="predicted"/>
<feature type="coiled-coil region" evidence="1">
    <location>
        <begin position="359"/>
        <end position="386"/>
    </location>
</feature>
<feature type="region of interest" description="Disordered" evidence="2">
    <location>
        <begin position="325"/>
        <end position="350"/>
    </location>
</feature>
<feature type="domain" description="SANT" evidence="4">
    <location>
        <begin position="993"/>
        <end position="1044"/>
    </location>
</feature>
<dbReference type="InterPro" id="IPR001005">
    <property type="entry name" value="SANT/Myb"/>
</dbReference>
<feature type="compositionally biased region" description="Basic and acidic residues" evidence="2">
    <location>
        <begin position="180"/>
        <end position="206"/>
    </location>
</feature>
<dbReference type="Pfam" id="PF00249">
    <property type="entry name" value="Myb_DNA-binding"/>
    <property type="match status" value="3"/>
</dbReference>
<feature type="region of interest" description="Disordered" evidence="2">
    <location>
        <begin position="414"/>
        <end position="434"/>
    </location>
</feature>
<feature type="compositionally biased region" description="Basic and acidic residues" evidence="2">
    <location>
        <begin position="147"/>
        <end position="160"/>
    </location>
</feature>
<feature type="domain" description="SANT" evidence="4">
    <location>
        <begin position="1319"/>
        <end position="1370"/>
    </location>
</feature>
<feature type="region of interest" description="Disordered" evidence="2">
    <location>
        <begin position="1769"/>
        <end position="1793"/>
    </location>
</feature>
<dbReference type="CDD" id="cd00167">
    <property type="entry name" value="SANT"/>
    <property type="match status" value="2"/>
</dbReference>
<feature type="compositionally biased region" description="Basic and acidic residues" evidence="2">
    <location>
        <begin position="1"/>
        <end position="18"/>
    </location>
</feature>
<dbReference type="Gene3D" id="1.20.58.1880">
    <property type="match status" value="1"/>
</dbReference>
<evidence type="ECO:0008006" key="7">
    <source>
        <dbReference type="Google" id="ProtNLM"/>
    </source>
</evidence>
<protein>
    <recommendedName>
        <fullName evidence="7">Nuclear receptor corepressor 1</fullName>
    </recommendedName>
</protein>
<feature type="domain" description="Myb-like" evidence="3">
    <location>
        <begin position="990"/>
        <end position="1040"/>
    </location>
</feature>
<accession>A0A176W169</accession>
<feature type="compositionally biased region" description="Polar residues" evidence="2">
    <location>
        <begin position="22"/>
        <end position="34"/>
    </location>
</feature>
<dbReference type="PANTHER" id="PTHR47340:SF1">
    <property type="entry name" value="DUPLICATED HOMEODOMAIN-LIKE SUPERFAMILY PROTEIN"/>
    <property type="match status" value="1"/>
</dbReference>
<evidence type="ECO:0000256" key="2">
    <source>
        <dbReference type="SAM" id="MobiDB-lite"/>
    </source>
</evidence>
<feature type="compositionally biased region" description="Low complexity" evidence="2">
    <location>
        <begin position="1828"/>
        <end position="1838"/>
    </location>
</feature>
<dbReference type="EMBL" id="LVLJ01002195">
    <property type="protein sequence ID" value="OAE26301.1"/>
    <property type="molecule type" value="Genomic_DNA"/>
</dbReference>
<keyword evidence="1" id="KW-0175">Coiled coil</keyword>
<feature type="region of interest" description="Disordered" evidence="2">
    <location>
        <begin position="1"/>
        <end position="262"/>
    </location>
</feature>